<protein>
    <recommendedName>
        <fullName evidence="2">DUF6533 domain-containing protein</fullName>
    </recommendedName>
</protein>
<feature type="transmembrane region" description="Helical" evidence="1">
    <location>
        <begin position="12"/>
        <end position="32"/>
    </location>
</feature>
<dbReference type="AlphaFoldDB" id="A0A4Y7Q7Z9"/>
<gene>
    <name evidence="3" type="ORF">BD410DRAFT_787676</name>
</gene>
<organism evidence="3 4">
    <name type="scientific">Rickenella mellea</name>
    <dbReference type="NCBI Taxonomy" id="50990"/>
    <lineage>
        <taxon>Eukaryota</taxon>
        <taxon>Fungi</taxon>
        <taxon>Dikarya</taxon>
        <taxon>Basidiomycota</taxon>
        <taxon>Agaricomycotina</taxon>
        <taxon>Agaricomycetes</taxon>
        <taxon>Hymenochaetales</taxon>
        <taxon>Rickenellaceae</taxon>
        <taxon>Rickenella</taxon>
    </lineage>
</organism>
<dbReference type="OrthoDB" id="3354157at2759"/>
<dbReference type="EMBL" id="ML170171">
    <property type="protein sequence ID" value="TDL23328.1"/>
    <property type="molecule type" value="Genomic_DNA"/>
</dbReference>
<keyword evidence="1" id="KW-0812">Transmembrane</keyword>
<dbReference type="STRING" id="50990.A0A4Y7Q7Z9"/>
<evidence type="ECO:0000313" key="3">
    <source>
        <dbReference type="EMBL" id="TDL23328.1"/>
    </source>
</evidence>
<proteinExistence type="predicted"/>
<dbReference type="Proteomes" id="UP000294933">
    <property type="component" value="Unassembled WGS sequence"/>
</dbReference>
<feature type="transmembrane region" description="Helical" evidence="1">
    <location>
        <begin position="53"/>
        <end position="72"/>
    </location>
</feature>
<keyword evidence="1" id="KW-1133">Transmembrane helix</keyword>
<dbReference type="Pfam" id="PF20151">
    <property type="entry name" value="DUF6533"/>
    <property type="match status" value="1"/>
</dbReference>
<dbReference type="VEuPathDB" id="FungiDB:BD410DRAFT_787676"/>
<keyword evidence="1" id="KW-0472">Membrane</keyword>
<feature type="domain" description="DUF6533" evidence="2">
    <location>
        <begin position="21"/>
        <end position="65"/>
    </location>
</feature>
<reference evidence="3 4" key="1">
    <citation type="submission" date="2018-06" db="EMBL/GenBank/DDBJ databases">
        <title>A transcriptomic atlas of mushroom development highlights an independent origin of complex multicellularity.</title>
        <authorList>
            <consortium name="DOE Joint Genome Institute"/>
            <person name="Krizsan K."/>
            <person name="Almasi E."/>
            <person name="Merenyi Z."/>
            <person name="Sahu N."/>
            <person name="Viragh M."/>
            <person name="Koszo T."/>
            <person name="Mondo S."/>
            <person name="Kiss B."/>
            <person name="Balint B."/>
            <person name="Kues U."/>
            <person name="Barry K."/>
            <person name="Hegedus J.C."/>
            <person name="Henrissat B."/>
            <person name="Johnson J."/>
            <person name="Lipzen A."/>
            <person name="Ohm R."/>
            <person name="Nagy I."/>
            <person name="Pangilinan J."/>
            <person name="Yan J."/>
            <person name="Xiong Y."/>
            <person name="Grigoriev I.V."/>
            <person name="Hibbett D.S."/>
            <person name="Nagy L.G."/>
        </authorList>
    </citation>
    <scope>NUCLEOTIDE SEQUENCE [LARGE SCALE GENOMIC DNA]</scope>
    <source>
        <strain evidence="3 4">SZMC22713</strain>
    </source>
</reference>
<evidence type="ECO:0000259" key="2">
    <source>
        <dbReference type="Pfam" id="PF20151"/>
    </source>
</evidence>
<name>A0A4Y7Q7Z9_9AGAM</name>
<evidence type="ECO:0000256" key="1">
    <source>
        <dbReference type="SAM" id="Phobius"/>
    </source>
</evidence>
<sequence length="87" mass="10145">MAVPPSNTAISAYMDMIATNYVGLASYTFLVYDHLLTFDEEVEYVWKGRKGPVIYLFFLNRYFFVFAFIFNLNANLNPNFTPHVRLC</sequence>
<dbReference type="InterPro" id="IPR045340">
    <property type="entry name" value="DUF6533"/>
</dbReference>
<evidence type="ECO:0000313" key="4">
    <source>
        <dbReference type="Proteomes" id="UP000294933"/>
    </source>
</evidence>
<keyword evidence="4" id="KW-1185">Reference proteome</keyword>
<accession>A0A4Y7Q7Z9</accession>